<dbReference type="CDD" id="cd00616">
    <property type="entry name" value="AHBA_syn"/>
    <property type="match status" value="1"/>
</dbReference>
<dbReference type="Gene3D" id="3.40.640.10">
    <property type="entry name" value="Type I PLP-dependent aspartate aminotransferase-like (Major domain)"/>
    <property type="match status" value="1"/>
</dbReference>
<keyword evidence="1 3" id="KW-0663">Pyridoxal phosphate</keyword>
<reference evidence="4" key="1">
    <citation type="submission" date="2022-10" db="EMBL/GenBank/DDBJ databases">
        <title>The WGS of Solirubrobacter sp. CPCC 204708.</title>
        <authorList>
            <person name="Jiang Z."/>
        </authorList>
    </citation>
    <scope>NUCLEOTIDE SEQUENCE</scope>
    <source>
        <strain evidence="4">CPCC 204708</strain>
    </source>
</reference>
<comment type="caution">
    <text evidence="4">The sequence shown here is derived from an EMBL/GenBank/DDBJ whole genome shotgun (WGS) entry which is preliminary data.</text>
</comment>
<evidence type="ECO:0000313" key="4">
    <source>
        <dbReference type="EMBL" id="MDA0138359.1"/>
    </source>
</evidence>
<dbReference type="Pfam" id="PF01041">
    <property type="entry name" value="DegT_DnrJ_EryC1"/>
    <property type="match status" value="1"/>
</dbReference>
<keyword evidence="4" id="KW-0808">Transferase</keyword>
<gene>
    <name evidence="4" type="ORF">OJ962_12725</name>
</gene>
<evidence type="ECO:0000313" key="5">
    <source>
        <dbReference type="Proteomes" id="UP001147700"/>
    </source>
</evidence>
<dbReference type="RefSeq" id="WP_202957886.1">
    <property type="nucleotide sequence ID" value="NZ_JAPCID010000015.1"/>
</dbReference>
<dbReference type="PANTHER" id="PTHR30244:SF36">
    <property type="entry name" value="3-OXO-GLUCOSE-6-PHOSPHATE:GLUTAMATE AMINOTRANSFERASE"/>
    <property type="match status" value="1"/>
</dbReference>
<dbReference type="InterPro" id="IPR000653">
    <property type="entry name" value="DegT/StrS_aminotransferase"/>
</dbReference>
<keyword evidence="4" id="KW-0032">Aminotransferase</keyword>
<proteinExistence type="inferred from homology"/>
<sequence>MTSTHTEIPLTRLDNADPALTEELLAVVGDLASRSAFIGGPEVDAFDREFADYCGTAHAVGLSSGTEALALALRALGVGPGDEVIVPANSFIATAEAVTLVGAQPRFVDVDPDTALMTAAHLAAAIGPNTRCVMPVHLYGRTLDLDPIVEVARAAGLFVVEDACQAHGAFLGERRAGSIGHAAAFSFYPAKNLGAWGDAGAMVTNDEQIADTVRLLRSHGERPRYHHRMPGTTARLDAIQAAVLRVKLPRLEAANAGRRRAAAALTKALSGGPVRTPAPATDGGDHVFHQYVVTTPARDALREHLAAHGVASAIHYPVPIHLTQAYAAQGEGPGSLPVAERLAKQSCTLPMWPTMEDHVIERVAEVVHDFQALDEAA</sequence>
<comment type="similarity">
    <text evidence="2 3">Belongs to the DegT/DnrJ/EryC1 family.</text>
</comment>
<evidence type="ECO:0000256" key="1">
    <source>
        <dbReference type="ARBA" id="ARBA00022898"/>
    </source>
</evidence>
<protein>
    <submittedName>
        <fullName evidence="4">DegT/DnrJ/EryC1/StrS family aminotransferase</fullName>
    </submittedName>
</protein>
<keyword evidence="5" id="KW-1185">Reference proteome</keyword>
<dbReference type="EMBL" id="JAPCID010000015">
    <property type="protein sequence ID" value="MDA0138359.1"/>
    <property type="molecule type" value="Genomic_DNA"/>
</dbReference>
<dbReference type="PANTHER" id="PTHR30244">
    <property type="entry name" value="TRANSAMINASE"/>
    <property type="match status" value="1"/>
</dbReference>
<evidence type="ECO:0000256" key="3">
    <source>
        <dbReference type="RuleBase" id="RU004508"/>
    </source>
</evidence>
<dbReference type="GO" id="GO:0008483">
    <property type="term" value="F:transaminase activity"/>
    <property type="evidence" value="ECO:0007669"/>
    <property type="project" value="UniProtKB-KW"/>
</dbReference>
<dbReference type="Proteomes" id="UP001147700">
    <property type="component" value="Unassembled WGS sequence"/>
</dbReference>
<dbReference type="PIRSF" id="PIRSF000390">
    <property type="entry name" value="PLP_StrS"/>
    <property type="match status" value="1"/>
</dbReference>
<name>A0ABT4RIH2_9ACTN</name>
<evidence type="ECO:0000256" key="2">
    <source>
        <dbReference type="ARBA" id="ARBA00037999"/>
    </source>
</evidence>
<dbReference type="InterPro" id="IPR015424">
    <property type="entry name" value="PyrdxlP-dep_Trfase"/>
</dbReference>
<dbReference type="Gene3D" id="3.90.1150.10">
    <property type="entry name" value="Aspartate Aminotransferase, domain 1"/>
    <property type="match status" value="1"/>
</dbReference>
<accession>A0ABT4RIH2</accession>
<dbReference type="SUPFAM" id="SSF53383">
    <property type="entry name" value="PLP-dependent transferases"/>
    <property type="match status" value="1"/>
</dbReference>
<organism evidence="4 5">
    <name type="scientific">Solirubrobacter deserti</name>
    <dbReference type="NCBI Taxonomy" id="2282478"/>
    <lineage>
        <taxon>Bacteria</taxon>
        <taxon>Bacillati</taxon>
        <taxon>Actinomycetota</taxon>
        <taxon>Thermoleophilia</taxon>
        <taxon>Solirubrobacterales</taxon>
        <taxon>Solirubrobacteraceae</taxon>
        <taxon>Solirubrobacter</taxon>
    </lineage>
</organism>
<dbReference type="InterPro" id="IPR015422">
    <property type="entry name" value="PyrdxlP-dep_Trfase_small"/>
</dbReference>
<dbReference type="InterPro" id="IPR015421">
    <property type="entry name" value="PyrdxlP-dep_Trfase_major"/>
</dbReference>